<dbReference type="GO" id="GO:0043565">
    <property type="term" value="F:sequence-specific DNA binding"/>
    <property type="evidence" value="ECO:0007669"/>
    <property type="project" value="TreeGrafter"/>
</dbReference>
<evidence type="ECO:0000259" key="5">
    <source>
        <dbReference type="PROSITE" id="PS50931"/>
    </source>
</evidence>
<dbReference type="Pfam" id="PF03466">
    <property type="entry name" value="LysR_substrate"/>
    <property type="match status" value="1"/>
</dbReference>
<keyword evidence="2" id="KW-0805">Transcription regulation</keyword>
<evidence type="ECO:0000256" key="1">
    <source>
        <dbReference type="ARBA" id="ARBA00009437"/>
    </source>
</evidence>
<dbReference type="PANTHER" id="PTHR30537">
    <property type="entry name" value="HTH-TYPE TRANSCRIPTIONAL REGULATOR"/>
    <property type="match status" value="1"/>
</dbReference>
<protein>
    <submittedName>
        <fullName evidence="6">HTH-type transcriptional regulator DmlR</fullName>
    </submittedName>
</protein>
<evidence type="ECO:0000313" key="7">
    <source>
        <dbReference type="Proteomes" id="UP000220836"/>
    </source>
</evidence>
<dbReference type="AlphaFoldDB" id="A0A238JYQ1"/>
<dbReference type="Gene3D" id="1.10.10.10">
    <property type="entry name" value="Winged helix-like DNA-binding domain superfamily/Winged helix DNA-binding domain"/>
    <property type="match status" value="1"/>
</dbReference>
<evidence type="ECO:0000256" key="4">
    <source>
        <dbReference type="ARBA" id="ARBA00023163"/>
    </source>
</evidence>
<feature type="domain" description="HTH lysR-type" evidence="5">
    <location>
        <begin position="5"/>
        <end position="62"/>
    </location>
</feature>
<evidence type="ECO:0000256" key="2">
    <source>
        <dbReference type="ARBA" id="ARBA00023015"/>
    </source>
</evidence>
<dbReference type="PANTHER" id="PTHR30537:SF3">
    <property type="entry name" value="TRANSCRIPTIONAL REGULATORY PROTEIN"/>
    <property type="match status" value="1"/>
</dbReference>
<accession>A0A238JYQ1</accession>
<dbReference type="RefSeq" id="WP_097803150.1">
    <property type="nucleotide sequence ID" value="NZ_FXYH01000002.1"/>
</dbReference>
<evidence type="ECO:0000313" key="6">
    <source>
        <dbReference type="EMBL" id="SMX35798.1"/>
    </source>
</evidence>
<dbReference type="SUPFAM" id="SSF53850">
    <property type="entry name" value="Periplasmic binding protein-like II"/>
    <property type="match status" value="1"/>
</dbReference>
<dbReference type="InterPro" id="IPR005119">
    <property type="entry name" value="LysR_subst-bd"/>
</dbReference>
<name>A0A238JYQ1_9RHOB</name>
<dbReference type="SUPFAM" id="SSF46785">
    <property type="entry name" value="Winged helix' DNA-binding domain"/>
    <property type="match status" value="1"/>
</dbReference>
<comment type="similarity">
    <text evidence="1">Belongs to the LysR transcriptional regulatory family.</text>
</comment>
<dbReference type="GO" id="GO:0003700">
    <property type="term" value="F:DNA-binding transcription factor activity"/>
    <property type="evidence" value="ECO:0007669"/>
    <property type="project" value="InterPro"/>
</dbReference>
<keyword evidence="4" id="KW-0804">Transcription</keyword>
<dbReference type="InterPro" id="IPR036390">
    <property type="entry name" value="WH_DNA-bd_sf"/>
</dbReference>
<keyword evidence="3" id="KW-0238">DNA-binding</keyword>
<dbReference type="InterPro" id="IPR058163">
    <property type="entry name" value="LysR-type_TF_proteobact-type"/>
</dbReference>
<dbReference type="Pfam" id="PF00126">
    <property type="entry name" value="HTH_1"/>
    <property type="match status" value="1"/>
</dbReference>
<dbReference type="InterPro" id="IPR036388">
    <property type="entry name" value="WH-like_DNA-bd_sf"/>
</dbReference>
<dbReference type="EMBL" id="FXYH01000002">
    <property type="protein sequence ID" value="SMX35798.1"/>
    <property type="molecule type" value="Genomic_DNA"/>
</dbReference>
<dbReference type="InterPro" id="IPR000847">
    <property type="entry name" value="LysR_HTH_N"/>
</dbReference>
<dbReference type="Gene3D" id="3.40.190.290">
    <property type="match status" value="1"/>
</dbReference>
<proteinExistence type="inferred from homology"/>
<reference evidence="6 7" key="1">
    <citation type="submission" date="2017-05" db="EMBL/GenBank/DDBJ databases">
        <authorList>
            <person name="Song R."/>
            <person name="Chenine A.L."/>
            <person name="Ruprecht R.M."/>
        </authorList>
    </citation>
    <scope>NUCLEOTIDE SEQUENCE [LARGE SCALE GENOMIC DNA]</scope>
    <source>
        <strain evidence="6 7">CECT 8663</strain>
    </source>
</reference>
<sequence>MEIEPNWDDLRLLLAVAQRGSFLGAAKQLNLAVSTVSRRLTKLEDTMGYPLLERGVDGSTLTTKGRALADISRDLSRDIEHERDKSTGESGRLSGLIRLTSGDGFLSFILDVIAGFSAVHPDCIIEYATEAEYRKVARGEVDVAVRVANLGEPSLIYKKVAPIAFGIFATKTYRASLPLDVKPHEVDFISVTGPLLSEPHMRTAQAAGFTKSRLRMSSFSGQIAAVDASLGAAVLPRVHAQHLDEIFPEIVLPSLEAFVVTRPSALQQPHLRAFVDAICEGLKPRRTSAVLD</sequence>
<organism evidence="6 7">
    <name type="scientific">Pelagimonas varians</name>
    <dbReference type="NCBI Taxonomy" id="696760"/>
    <lineage>
        <taxon>Bacteria</taxon>
        <taxon>Pseudomonadati</taxon>
        <taxon>Pseudomonadota</taxon>
        <taxon>Alphaproteobacteria</taxon>
        <taxon>Rhodobacterales</taxon>
        <taxon>Roseobacteraceae</taxon>
        <taxon>Pelagimonas</taxon>
    </lineage>
</organism>
<gene>
    <name evidence="6" type="primary">dmlR_2</name>
    <name evidence="6" type="ORF">PEV8663_00597</name>
</gene>
<evidence type="ECO:0000256" key="3">
    <source>
        <dbReference type="ARBA" id="ARBA00023125"/>
    </source>
</evidence>
<dbReference type="GO" id="GO:0006351">
    <property type="term" value="P:DNA-templated transcription"/>
    <property type="evidence" value="ECO:0007669"/>
    <property type="project" value="TreeGrafter"/>
</dbReference>
<keyword evidence="7" id="KW-1185">Reference proteome</keyword>
<dbReference type="PROSITE" id="PS50931">
    <property type="entry name" value="HTH_LYSR"/>
    <property type="match status" value="1"/>
</dbReference>
<dbReference type="OrthoDB" id="9796526at2"/>
<dbReference type="Proteomes" id="UP000220836">
    <property type="component" value="Unassembled WGS sequence"/>
</dbReference>